<proteinExistence type="predicted"/>
<evidence type="ECO:0008006" key="3">
    <source>
        <dbReference type="Google" id="ProtNLM"/>
    </source>
</evidence>
<sequence>MEKIVIVGYRPFPGKESQLMELMNIHWQTLDKENLVSARKPVLMKSLDGTVIEVFGWKSKEAMDLAHSNETVLKIWEKYAEVCEYVPIAELTESKHIFSEFSPLN</sequence>
<protein>
    <recommendedName>
        <fullName evidence="3">ABM domain-containing protein</fullName>
    </recommendedName>
</protein>
<reference evidence="1" key="1">
    <citation type="submission" date="2021-01" db="EMBL/GenBank/DDBJ databases">
        <title>Marivirga aurantiaca sp. nov., isolated from intertidal surface sediments.</title>
        <authorList>
            <person name="Zhang M."/>
        </authorList>
    </citation>
    <scope>NUCLEOTIDE SEQUENCE</scope>
    <source>
        <strain evidence="1">S37H4</strain>
    </source>
</reference>
<evidence type="ECO:0000313" key="2">
    <source>
        <dbReference type="Proteomes" id="UP000611723"/>
    </source>
</evidence>
<dbReference type="EMBL" id="JAEQBW010000003">
    <property type="protein sequence ID" value="MBK6265109.1"/>
    <property type="molecule type" value="Genomic_DNA"/>
</dbReference>
<organism evidence="1 2">
    <name type="scientific">Marivirga aurantiaca</name>
    <dbReference type="NCBI Taxonomy" id="2802615"/>
    <lineage>
        <taxon>Bacteria</taxon>
        <taxon>Pseudomonadati</taxon>
        <taxon>Bacteroidota</taxon>
        <taxon>Cytophagia</taxon>
        <taxon>Cytophagales</taxon>
        <taxon>Marivirgaceae</taxon>
        <taxon>Marivirga</taxon>
    </lineage>
</organism>
<evidence type="ECO:0000313" key="1">
    <source>
        <dbReference type="EMBL" id="MBK6265109.1"/>
    </source>
</evidence>
<dbReference type="RefSeq" id="WP_201430789.1">
    <property type="nucleotide sequence ID" value="NZ_JAEQBW010000003.1"/>
</dbReference>
<comment type="caution">
    <text evidence="1">The sequence shown here is derived from an EMBL/GenBank/DDBJ whole genome shotgun (WGS) entry which is preliminary data.</text>
</comment>
<accession>A0A934WXS3</accession>
<dbReference type="AlphaFoldDB" id="A0A934WXS3"/>
<keyword evidence="2" id="KW-1185">Reference proteome</keyword>
<name>A0A934WXS3_9BACT</name>
<gene>
    <name evidence="1" type="ORF">JKA74_08670</name>
</gene>
<dbReference type="Proteomes" id="UP000611723">
    <property type="component" value="Unassembled WGS sequence"/>
</dbReference>